<dbReference type="EMBL" id="BK014312">
    <property type="protein sequence ID" value="DAF42360.1"/>
    <property type="molecule type" value="Viral_cRNA"/>
</dbReference>
<dbReference type="InterPro" id="IPR026890">
    <property type="entry name" value="Mononeg_mRNAcap"/>
</dbReference>
<evidence type="ECO:0000256" key="4">
    <source>
        <dbReference type="ARBA" id="ARBA00012582"/>
    </source>
</evidence>
<sequence>MDPFEDQDECNSEEDDEFALNDEGTLNDMHLASAINLDQLQELMYPGTIKYNIDIPYYLKNEFKEIEEICRERGAGMKLGMLEPSLILSARGGHLSDMDLPSYKEISRLVHKALKNRDIRIPISTNDITEDLPDVKIYHRWGVVFAELLKMICTRAEISRGGFEPVYEGTDVIGDIGYSEFQVDGVWYQLAARKNFTTLYSHKKNMMYVGNIHSLLLLMDTIGQRICLMVSNQIAGLYKTPGWIVRSKLDNILSTGDNILRIMGNDGYDVIAMFESLVIGKILKASGDEVTECHKFLYNCMTEVEGMLINHKHRIKIMEMVHQWLAVFNTLKINELSNVFCLYRCWGHPVVDIYEGMKKVYTIGTEEKDVDPNVAIDILCQFRKNFLMNYYAKHHYYPNVTISEEVSNSYIAQCIISNTSMEEMYPTYNTFDFMGIEILKIWDVPITYDICHILNDKAVSPNQDEMIETVQRYRNTTAGQNRRGLMRWLKGKSLNCRDFLSEINEQGLPENECIIGMYEKEREIKIKARMFSLMSERMRYYFVLTEDLMATHILPFFPEITMKDSQNVLQKKFWTIGGMGKDASLDVNINIDFSKWNSNMRDSLTKPLFQQIDMMFGYGNLITRTHEIFESSFIYSSSGKYVPTVEDGRLQDDPPMAYRGHKGGFEGLRQKGWTIATVCALLSISERKNVRMKLMGQGDNQIVRILMPTQRWNANELERDDMEENARHIQSVFVQDMELTFENACLPIKVRETWISTKLFMYGKMILHDGLAMPQWFKKVLRSYALTNEGQVTVSGVVGTIATNMASAAGLCEMPDVMYIIFVAMAEWSLNYLLEYHPFTRKCVLKEHQYTVKIPGAKRHNRNYKVHSVNKRRLIASMILIPTSAGGSVTIPLPGFIMRGFPDHASEAFAWIKMLMEVKSPFQMTLKNWYSFKANDTVEPDMLMQSPASINFLKPPIPSFQGRMAVRDFVLSGSFNDNQFISEAGTILESFDRKKVCSAMLTDPMNPFVMSEIYSTYAHVYIDGVLKRIENTGTIKKMAKQAQTKAQVIRKMMDNEHNFIMFICWRAMVKGDILSMCATKHTRLARNIGWGREITGVTTPHPLELCIGTICHGRQDKCPLSDYIYVRIDKHGEFVPYLGSKIKCKVVSEQDIDARREPLIAAGARICRYAAWLGIGSRLMEIVHTNISMVCDTSVYDRFIDDDPKGMLSSGSIDHRFNPAGASEGVFINYAPQLGCNVYMSSDCMPTYGRGQTNYTLHFQAMYCWLQYISCRRTDNVFMHYHIECEDCVVPTVDTVTDIERPFPYFKEIYPKRVKESITRALGFINRKGNLDIISDVKSLCYKADFDSFRPGQLQKGVMWILAIKIGFGLYHGGRSGSDDTRVEDLQEYPRIYSYKLYRDKLLINIAHVLIVLAAIEIDRVPEGPELPKVRKRATDKLLGKHIGGFKGLGGLTLGRTDENPANGHLFMSGTFPETVFSILNASKTALIETIGQVGTISLEELGHIPVAKGSLTNKQYRFLIMMRCLLEYHCSTYFRHFKTIPEDEESHPNCPHSCVCWSLAKTPMVDMSLDKMVKSLAVLKERRNLPDVSWDYMTYSSESVVCRIETPRSFSMGNRSIETQCSRNIFREITLPTSSIYKWAGVLFHNPLNKHIIVLGDGTGGTSLLAKALNKSSIVYPCSYLETHKIIPQDLGCLMPQISRGYEGISSRVMLNVPDDIRDPKWVEKMNREIKDLGVGQTSIICDIENLNLSVILGILRLLPRSVRVIIKVFSLDIIKNPACVVGLDHMEIGFTPHLNMQNYEMFISGTIECNASPDLDELIGYIIRIYGHQRDQETDLLVKEMKLTNESFHLMKDISVSLSLAHINNLGVAINKETLRLDGLEVWGYALQFVNRHYVEPTQRVFVTDKRTINKKIKRNITRALRIILGIVVDPLYMSVEKKWGIKTTNKYKIKGMNLTLESGCDGMDVRLTKKDKLAAECLHCFWTQKMGKVPLEANEKWMKKSLKVRSFADSLSEHSSHDYINVHETD</sequence>
<keyword evidence="6" id="KW-0489">Methyltransferase</keyword>
<keyword evidence="10" id="KW-0548">Nucleotidyltransferase</keyword>
<keyword evidence="18" id="KW-0511">Multifunctional enzyme</keyword>
<name>A0A8D9PGS9_9RHAB</name>
<evidence type="ECO:0000256" key="26">
    <source>
        <dbReference type="ARBA" id="ARBA00048548"/>
    </source>
</evidence>
<keyword evidence="15" id="KW-0693">Viral RNA replication</keyword>
<evidence type="ECO:0000256" key="11">
    <source>
        <dbReference type="ARBA" id="ARBA00022741"/>
    </source>
</evidence>
<evidence type="ECO:0000256" key="9">
    <source>
        <dbReference type="ARBA" id="ARBA00022691"/>
    </source>
</evidence>
<dbReference type="RefSeq" id="YP_010840918.1">
    <property type="nucleotide sequence ID" value="NC_079122.1"/>
</dbReference>
<keyword evidence="9" id="KW-0949">S-adenosyl-L-methionine</keyword>
<dbReference type="EC" id="2.7.7.88" evidence="4"/>
<dbReference type="PROSITE" id="PS51590">
    <property type="entry name" value="SAM_MT_MNV_L"/>
    <property type="match status" value="1"/>
</dbReference>
<keyword evidence="8" id="KW-0808">Transferase</keyword>
<evidence type="ECO:0000256" key="15">
    <source>
        <dbReference type="ARBA" id="ARBA00022953"/>
    </source>
</evidence>
<evidence type="ECO:0000256" key="25">
    <source>
        <dbReference type="ARBA" id="ARBA00047370"/>
    </source>
</evidence>
<dbReference type="InterPro" id="IPR014023">
    <property type="entry name" value="Mononeg_RNA_pol_cat"/>
</dbReference>
<evidence type="ECO:0000256" key="22">
    <source>
        <dbReference type="ARBA" id="ARBA00030436"/>
    </source>
</evidence>
<evidence type="ECO:0000256" key="2">
    <source>
        <dbReference type="ARBA" id="ARBA00004328"/>
    </source>
</evidence>
<evidence type="ECO:0000256" key="14">
    <source>
        <dbReference type="ARBA" id="ARBA00022844"/>
    </source>
</evidence>
<evidence type="ECO:0000256" key="24">
    <source>
        <dbReference type="ARBA" id="ARBA00047332"/>
    </source>
</evidence>
<evidence type="ECO:0000256" key="5">
    <source>
        <dbReference type="ARBA" id="ARBA00022484"/>
    </source>
</evidence>
<comment type="catalytic activity">
    <reaction evidence="25">
        <text>a 5'-end (5'-triphosphoguanosine)-adenylyl-adenylyl-cytidylyl-adenosine in mRNA + 2 S-adenosyl-L-methionine = a 5'-end (N(7)-methyl 5'-triphosphoguanosine)-(2'-O-methyladenylyl)-adenylyl-cytidylyl-adenosine in mRNA + 2 S-adenosyl-L-homocysteine + H(+)</text>
        <dbReference type="Rhea" id="RHEA:65376"/>
        <dbReference type="Rhea" id="RHEA-COMP:16797"/>
        <dbReference type="Rhea" id="RHEA-COMP:16798"/>
        <dbReference type="ChEBI" id="CHEBI:15378"/>
        <dbReference type="ChEBI" id="CHEBI:57856"/>
        <dbReference type="ChEBI" id="CHEBI:59789"/>
        <dbReference type="ChEBI" id="CHEBI:156483"/>
        <dbReference type="ChEBI" id="CHEBI:156484"/>
        <dbReference type="EC" id="2.1.1.375"/>
    </reaction>
</comment>
<dbReference type="GO" id="GO:0004482">
    <property type="term" value="F:mRNA 5'-cap (guanine-N7-)-methyltransferase activity"/>
    <property type="evidence" value="ECO:0007669"/>
    <property type="project" value="InterPro"/>
</dbReference>
<organism evidence="29">
    <name type="scientific">Lolium perenne virus 1</name>
    <dbReference type="NCBI Taxonomy" id="2793730"/>
    <lineage>
        <taxon>Viruses</taxon>
        <taxon>Riboviria</taxon>
        <taxon>Orthornavirae</taxon>
        <taxon>Negarnaviricota</taxon>
        <taxon>Haploviricotina</taxon>
        <taxon>Monjiviricetes</taxon>
        <taxon>Mononegavirales</taxon>
        <taxon>Rhabdoviridae</taxon>
        <taxon>Betarhabdovirinae</taxon>
        <taxon>Varicosavirus</taxon>
        <taxon>Varicosavirus lolii</taxon>
    </lineage>
</organism>
<comment type="catalytic activity">
    <reaction evidence="19">
        <text>a 5'-end triphospho-adenylyl-adenylyl-cytidylyl-adenosine in mRNA + GDP + H(+) = a 5'-end (5'-triphosphoguanosine)-adenylyl-adenylyl-cytidylyl-adenosine in mRNA + diphosphate</text>
        <dbReference type="Rhea" id="RHEA:65436"/>
        <dbReference type="Rhea" id="RHEA-COMP:16797"/>
        <dbReference type="Rhea" id="RHEA-COMP:16799"/>
        <dbReference type="ChEBI" id="CHEBI:15378"/>
        <dbReference type="ChEBI" id="CHEBI:33019"/>
        <dbReference type="ChEBI" id="CHEBI:58189"/>
        <dbReference type="ChEBI" id="CHEBI:156484"/>
        <dbReference type="ChEBI" id="CHEBI:156503"/>
        <dbReference type="EC" id="2.7.7.88"/>
    </reaction>
</comment>
<comment type="catalytic activity">
    <reaction evidence="20">
        <text>a 5'-end (5'-triphosphoguanosine)-(2'-O-methyladenylyl)-adenylyl-cytidylyl-adenosine in mRNA + S-adenosyl-L-methionine = a 5'-end (N(7)-methyl 5'-triphosphoguanosine)-(2'-O-methyladenylyl)-adenylyl-cytidylyl-adenosine in mRNA + S-adenosyl-L-homocysteine</text>
        <dbReference type="Rhea" id="RHEA:65440"/>
        <dbReference type="Rhea" id="RHEA-COMP:16798"/>
        <dbReference type="Rhea" id="RHEA-COMP:16801"/>
        <dbReference type="ChEBI" id="CHEBI:57856"/>
        <dbReference type="ChEBI" id="CHEBI:59789"/>
        <dbReference type="ChEBI" id="CHEBI:156482"/>
        <dbReference type="ChEBI" id="CHEBI:156483"/>
    </reaction>
</comment>
<evidence type="ECO:0000256" key="6">
    <source>
        <dbReference type="ARBA" id="ARBA00022603"/>
    </source>
</evidence>
<dbReference type="Pfam" id="PF14318">
    <property type="entry name" value="Mononeg_mRNAcap"/>
    <property type="match status" value="1"/>
</dbReference>
<evidence type="ECO:0000256" key="10">
    <source>
        <dbReference type="ARBA" id="ARBA00022695"/>
    </source>
</evidence>
<evidence type="ECO:0000256" key="1">
    <source>
        <dbReference type="ARBA" id="ARBA00004192"/>
    </source>
</evidence>
<dbReference type="InterPro" id="IPR025786">
    <property type="entry name" value="Mononega_L_MeTrfase"/>
</dbReference>
<evidence type="ECO:0000313" key="29">
    <source>
        <dbReference type="EMBL" id="DAF42360.1"/>
    </source>
</evidence>
<dbReference type="GO" id="GO:0005524">
    <property type="term" value="F:ATP binding"/>
    <property type="evidence" value="ECO:0007669"/>
    <property type="project" value="UniProtKB-KW"/>
</dbReference>
<comment type="catalytic activity">
    <reaction evidence="24">
        <text>a 5'-end (5'-triphosphoguanosine)-adenylyl-adenylyl-cytidylyl-adenosine in mRNA + S-adenosyl-L-methionine = a 5'-end (5'-triphosphoguanosine)-(2'-O-methyladenylyl)-adenylyl-cytidylyl-adenosine in mRNA + S-adenosyl-L-homocysteine + H(+)</text>
        <dbReference type="Rhea" id="RHEA:65380"/>
        <dbReference type="Rhea" id="RHEA-COMP:16797"/>
        <dbReference type="Rhea" id="RHEA-COMP:16801"/>
        <dbReference type="ChEBI" id="CHEBI:15378"/>
        <dbReference type="ChEBI" id="CHEBI:57856"/>
        <dbReference type="ChEBI" id="CHEBI:59789"/>
        <dbReference type="ChEBI" id="CHEBI:156482"/>
        <dbReference type="ChEBI" id="CHEBI:156484"/>
    </reaction>
</comment>
<keyword evidence="16" id="KW-0506">mRNA capping</keyword>
<evidence type="ECO:0000259" key="28">
    <source>
        <dbReference type="PROSITE" id="PS51590"/>
    </source>
</evidence>
<evidence type="ECO:0000259" key="27">
    <source>
        <dbReference type="PROSITE" id="PS50526"/>
    </source>
</evidence>
<protein>
    <recommendedName>
        <fullName evidence="23">Replicase</fullName>
        <ecNumber evidence="21">2.1.1.375</ecNumber>
        <ecNumber evidence="3">2.7.7.48</ecNumber>
        <ecNumber evidence="4">2.7.7.88</ecNumber>
    </recommendedName>
    <alternativeName>
        <fullName evidence="22">Transcriptase</fullName>
    </alternativeName>
</protein>
<accession>A0A8D9PGS9</accession>
<keyword evidence="14" id="KW-0946">Virion</keyword>
<reference evidence="29" key="2">
    <citation type="journal article" date="2021" name="Viruses">
        <title>Illuminating the Plant Rhabdovirus Landscape through Metatranscriptomics Data.</title>
        <authorList>
            <person name="Bejerman N."/>
            <person name="Dietzgen R.G."/>
            <person name="Debat H."/>
        </authorList>
    </citation>
    <scope>NUCLEOTIDE SEQUENCE</scope>
</reference>
<keyword evidence="12" id="KW-0378">Hydrolase</keyword>
<reference evidence="29" key="1">
    <citation type="journal article" date="2021" name="J. Anim. Genet.">
        <title>Illuminating the plant rhabdovirus landscape through metatranscriptomics data.</title>
        <authorList>
            <person name="Bejerman N."/>
            <person name="Dietzgen R.G."/>
            <person name="Debat H."/>
        </authorList>
    </citation>
    <scope>NUCLEOTIDE SEQUENCE</scope>
</reference>
<keyword evidence="17" id="KW-1035">Host cytoplasm</keyword>
<keyword evidence="7" id="KW-0507">mRNA processing</keyword>
<evidence type="ECO:0000256" key="3">
    <source>
        <dbReference type="ARBA" id="ARBA00012494"/>
    </source>
</evidence>
<dbReference type="PROSITE" id="PS50526">
    <property type="entry name" value="RDRP_SSRNA_NEG_NONSEG"/>
    <property type="match status" value="1"/>
</dbReference>
<evidence type="ECO:0000256" key="7">
    <source>
        <dbReference type="ARBA" id="ARBA00022664"/>
    </source>
</evidence>
<evidence type="ECO:0000256" key="18">
    <source>
        <dbReference type="ARBA" id="ARBA00023268"/>
    </source>
</evidence>
<dbReference type="GO" id="GO:0030430">
    <property type="term" value="C:host cell cytoplasm"/>
    <property type="evidence" value="ECO:0007669"/>
    <property type="project" value="UniProtKB-SubCell"/>
</dbReference>
<proteinExistence type="predicted"/>
<dbReference type="KEGG" id="vg:80554631"/>
<evidence type="ECO:0000256" key="8">
    <source>
        <dbReference type="ARBA" id="ARBA00022679"/>
    </source>
</evidence>
<comment type="catalytic activity">
    <reaction evidence="26">
        <text>GTP + H2O = GDP + phosphate + H(+)</text>
        <dbReference type="Rhea" id="RHEA:19669"/>
        <dbReference type="ChEBI" id="CHEBI:15377"/>
        <dbReference type="ChEBI" id="CHEBI:15378"/>
        <dbReference type="ChEBI" id="CHEBI:37565"/>
        <dbReference type="ChEBI" id="CHEBI:43474"/>
        <dbReference type="ChEBI" id="CHEBI:58189"/>
    </reaction>
</comment>
<keyword evidence="13" id="KW-0067">ATP-binding</keyword>
<dbReference type="GO" id="GO:0044423">
    <property type="term" value="C:virion component"/>
    <property type="evidence" value="ECO:0007669"/>
    <property type="project" value="UniProtKB-KW"/>
</dbReference>
<evidence type="ECO:0000256" key="21">
    <source>
        <dbReference type="ARBA" id="ARBA00026099"/>
    </source>
</evidence>
<dbReference type="GO" id="GO:0003968">
    <property type="term" value="F:RNA-directed RNA polymerase activity"/>
    <property type="evidence" value="ECO:0007669"/>
    <property type="project" value="UniProtKB-KW"/>
</dbReference>
<evidence type="ECO:0000256" key="13">
    <source>
        <dbReference type="ARBA" id="ARBA00022840"/>
    </source>
</evidence>
<keyword evidence="11" id="KW-0547">Nucleotide-binding</keyword>
<keyword evidence="5" id="KW-0696">RNA-directed RNA polymerase</keyword>
<feature type="domain" description="Mononegavirus-type SAM-dependent 2'-O-MTase" evidence="28">
    <location>
        <begin position="1628"/>
        <end position="1806"/>
    </location>
</feature>
<dbReference type="GO" id="GO:0016787">
    <property type="term" value="F:hydrolase activity"/>
    <property type="evidence" value="ECO:0007669"/>
    <property type="project" value="UniProtKB-KW"/>
</dbReference>
<evidence type="ECO:0000256" key="20">
    <source>
        <dbReference type="ARBA" id="ARBA00024499"/>
    </source>
</evidence>
<evidence type="ECO:0000256" key="23">
    <source>
        <dbReference type="ARBA" id="ARBA00031012"/>
    </source>
</evidence>
<dbReference type="EC" id="2.1.1.375" evidence="21"/>
<feature type="domain" description="RdRp catalytic" evidence="27">
    <location>
        <begin position="585"/>
        <end position="770"/>
    </location>
</feature>
<comment type="subcellular location">
    <subcellularLocation>
        <location evidence="1">Host cytoplasm</location>
    </subcellularLocation>
    <subcellularLocation>
        <location evidence="2">Virion</location>
    </subcellularLocation>
</comment>
<dbReference type="Pfam" id="PF00946">
    <property type="entry name" value="Mononeg_RNA_pol"/>
    <property type="match status" value="1"/>
</dbReference>
<evidence type="ECO:0000256" key="17">
    <source>
        <dbReference type="ARBA" id="ARBA00023200"/>
    </source>
</evidence>
<evidence type="ECO:0000256" key="12">
    <source>
        <dbReference type="ARBA" id="ARBA00022801"/>
    </source>
</evidence>
<evidence type="ECO:0000256" key="19">
    <source>
        <dbReference type="ARBA" id="ARBA00024494"/>
    </source>
</evidence>
<dbReference type="GeneID" id="80554631"/>
<evidence type="ECO:0000256" key="16">
    <source>
        <dbReference type="ARBA" id="ARBA00023042"/>
    </source>
</evidence>
<dbReference type="EC" id="2.7.7.48" evidence="3"/>